<dbReference type="Pfam" id="PF19288">
    <property type="entry name" value="CofH_C"/>
    <property type="match status" value="1"/>
</dbReference>
<dbReference type="AlphaFoldDB" id="A0A146G1F4"/>
<dbReference type="InterPro" id="IPR034405">
    <property type="entry name" value="F420"/>
</dbReference>
<dbReference type="SFLD" id="SFLDG01064">
    <property type="entry name" value="F420__menaquinone_cofactor_bio"/>
    <property type="match status" value="1"/>
</dbReference>
<evidence type="ECO:0000313" key="9">
    <source>
        <dbReference type="EMBL" id="GAT31531.1"/>
    </source>
</evidence>
<dbReference type="PANTHER" id="PTHR43076">
    <property type="entry name" value="FO SYNTHASE (COFH)"/>
    <property type="match status" value="1"/>
</dbReference>
<sequence length="377" mass="41902">MALNPKLLAPELRPICDKVLAGERISDADGLTLYGSRDLNGIGAIANIIRERINGNVATYIHNRYINYSNVCLLSCQFCAFGAKKREEHAFEMAIPEIVGTVRDALKLGITEIHMVGGLHPTLTGDWYLDLLRQLRELDSALIIKAFTAVEIRHLADRVFKMPVRDTLILLRENGLGAITGGGAEIFDQGIRDQICKGKETAEEWAEVHRTWHQLGEHSTCTMLYGHIENAHHRIDHLRRLREIQDETGGFTGFVPFAFEPDGARPALKGIPHATAYEELKNIAISRIYLDNIPHITGYWISLGLPTAQLSLGYGVDDLHGTIIEEKIFHMAGAQTPQQQTVAALEKAIREAGRVPMQRNSFYERIPNSASGELVAA</sequence>
<feature type="binding site" evidence="7">
    <location>
        <position position="185"/>
    </location>
    <ligand>
        <name>S-adenosyl-L-methionine</name>
        <dbReference type="ChEBI" id="CHEBI:59789"/>
    </ligand>
</feature>
<name>A0A146G1F4_TERSA</name>
<dbReference type="SFLD" id="SFLDF00343">
    <property type="entry name" value="aminofutalosine_synthase_(mqnE"/>
    <property type="match status" value="1"/>
</dbReference>
<dbReference type="InterPro" id="IPR045567">
    <property type="entry name" value="CofH/MnqC-like_C"/>
</dbReference>
<dbReference type="GO" id="GO:0046872">
    <property type="term" value="F:metal ion binding"/>
    <property type="evidence" value="ECO:0007669"/>
    <property type="project" value="UniProtKB-KW"/>
</dbReference>
<keyword evidence="3" id="KW-0479">Metal-binding</keyword>
<dbReference type="STRING" id="690879.TSACC_180"/>
<dbReference type="RefSeq" id="WP_075077424.1">
    <property type="nucleotide sequence ID" value="NZ_BDCO01000001.1"/>
</dbReference>
<dbReference type="Proteomes" id="UP000076023">
    <property type="component" value="Unassembled WGS sequence"/>
</dbReference>
<keyword evidence="2 6" id="KW-0949">S-adenosyl-L-methionine</keyword>
<dbReference type="GO" id="GO:0016765">
    <property type="term" value="F:transferase activity, transferring alkyl or aryl (other than methyl) groups"/>
    <property type="evidence" value="ECO:0007669"/>
    <property type="project" value="InterPro"/>
</dbReference>
<dbReference type="PANTHER" id="PTHR43076:SF7">
    <property type="entry name" value="AMINODEOXYFUTALOSINE SYNTHASE"/>
    <property type="match status" value="1"/>
</dbReference>
<dbReference type="GO" id="GO:0051539">
    <property type="term" value="F:4 iron, 4 sulfur cluster binding"/>
    <property type="evidence" value="ECO:0007669"/>
    <property type="project" value="UniProtKB-KW"/>
</dbReference>
<dbReference type="Pfam" id="PF04055">
    <property type="entry name" value="Radical_SAM"/>
    <property type="match status" value="1"/>
</dbReference>
<evidence type="ECO:0000256" key="7">
    <source>
        <dbReference type="PIRSR" id="PIRSR004762-2"/>
    </source>
</evidence>
<accession>A0A146G1F4</accession>
<keyword evidence="4 6" id="KW-0408">Iron</keyword>
<feature type="binding site" evidence="6">
    <location>
        <position position="72"/>
    </location>
    <ligand>
        <name>[4Fe-4S] cluster</name>
        <dbReference type="ChEBI" id="CHEBI:49883"/>
        <note>4Fe-4S-S-AdoMet</note>
    </ligand>
</feature>
<evidence type="ECO:0000256" key="1">
    <source>
        <dbReference type="ARBA" id="ARBA00022485"/>
    </source>
</evidence>
<keyword evidence="5 6" id="KW-0411">Iron-sulfur</keyword>
<gene>
    <name evidence="9" type="ORF">TSACC_180</name>
</gene>
<protein>
    <submittedName>
        <fullName evidence="9">Aminodeoxyfutalosine synthase</fullName>
    </submittedName>
</protein>
<evidence type="ECO:0000259" key="8">
    <source>
        <dbReference type="PROSITE" id="PS51918"/>
    </source>
</evidence>
<evidence type="ECO:0000256" key="6">
    <source>
        <dbReference type="PIRSR" id="PIRSR004762-1"/>
    </source>
</evidence>
<dbReference type="GO" id="GO:0044689">
    <property type="term" value="F:7,8-didemethyl-8-hydroxy-5-deazariboflavin synthase activity"/>
    <property type="evidence" value="ECO:0007669"/>
    <property type="project" value="TreeGrafter"/>
</dbReference>
<dbReference type="PROSITE" id="PS51918">
    <property type="entry name" value="RADICAL_SAM"/>
    <property type="match status" value="1"/>
</dbReference>
<dbReference type="EMBL" id="BDCO01000001">
    <property type="protein sequence ID" value="GAT31531.1"/>
    <property type="molecule type" value="Genomic_DNA"/>
</dbReference>
<keyword evidence="10" id="KW-1185">Reference proteome</keyword>
<dbReference type="NCBIfam" id="TIGR03700">
    <property type="entry name" value="mena_SCO4494"/>
    <property type="match status" value="1"/>
</dbReference>
<dbReference type="InterPro" id="IPR013785">
    <property type="entry name" value="Aldolase_TIM"/>
</dbReference>
<evidence type="ECO:0000256" key="5">
    <source>
        <dbReference type="ARBA" id="ARBA00023014"/>
    </source>
</evidence>
<dbReference type="NCBIfam" id="TIGR00423">
    <property type="entry name" value="CofH family radical SAM protein"/>
    <property type="match status" value="1"/>
</dbReference>
<organism evidence="9 10">
    <name type="scientific">Terrimicrobium sacchariphilum</name>
    <dbReference type="NCBI Taxonomy" id="690879"/>
    <lineage>
        <taxon>Bacteria</taxon>
        <taxon>Pseudomonadati</taxon>
        <taxon>Verrucomicrobiota</taxon>
        <taxon>Terrimicrobiia</taxon>
        <taxon>Terrimicrobiales</taxon>
        <taxon>Terrimicrobiaceae</taxon>
        <taxon>Terrimicrobium</taxon>
    </lineage>
</organism>
<comment type="cofactor">
    <cofactor evidence="6">
        <name>[4Fe-4S] cluster</name>
        <dbReference type="ChEBI" id="CHEBI:49883"/>
    </cofactor>
    <text evidence="6">Binds 1 [4Fe-4S] cluster. The cluster is coordinated with 3 cysteines and an exchangeable S-adenosyl-L-methionine.</text>
</comment>
<feature type="binding site" evidence="6">
    <location>
        <position position="79"/>
    </location>
    <ligand>
        <name>[4Fe-4S] cluster</name>
        <dbReference type="ChEBI" id="CHEBI:49883"/>
        <note>4Fe-4S-S-AdoMet</note>
    </ligand>
</feature>
<feature type="binding site" evidence="7">
    <location>
        <position position="78"/>
    </location>
    <ligand>
        <name>S-adenosyl-L-methionine</name>
        <dbReference type="ChEBI" id="CHEBI:59789"/>
    </ligand>
</feature>
<dbReference type="InterPro" id="IPR058240">
    <property type="entry name" value="rSAM_sf"/>
</dbReference>
<dbReference type="InterPro" id="IPR022432">
    <property type="entry name" value="MqnE"/>
</dbReference>
<dbReference type="Gene3D" id="3.20.20.70">
    <property type="entry name" value="Aldolase class I"/>
    <property type="match status" value="1"/>
</dbReference>
<evidence type="ECO:0000256" key="2">
    <source>
        <dbReference type="ARBA" id="ARBA00022691"/>
    </source>
</evidence>
<dbReference type="PIRSF" id="PIRSF004762">
    <property type="entry name" value="CHP00423"/>
    <property type="match status" value="1"/>
</dbReference>
<dbReference type="SUPFAM" id="SSF102114">
    <property type="entry name" value="Radical SAM enzymes"/>
    <property type="match status" value="1"/>
</dbReference>
<reference evidence="10" key="1">
    <citation type="journal article" date="2017" name="Genome Announc.">
        <title>Draft Genome Sequence of Terrimicrobium sacchariphilum NM-5T, a Facultative Anaerobic Soil Bacterium of the Class Spartobacteria.</title>
        <authorList>
            <person name="Qiu Y.L."/>
            <person name="Tourlousse D.M."/>
            <person name="Matsuura N."/>
            <person name="Ohashi A."/>
            <person name="Sekiguchi Y."/>
        </authorList>
    </citation>
    <scope>NUCLEOTIDE SEQUENCE [LARGE SCALE GENOMIC DNA]</scope>
    <source>
        <strain evidence="10">NM-5</strain>
    </source>
</reference>
<dbReference type="InterPro" id="IPR020050">
    <property type="entry name" value="FO_synthase_su2"/>
</dbReference>
<evidence type="ECO:0000313" key="10">
    <source>
        <dbReference type="Proteomes" id="UP000076023"/>
    </source>
</evidence>
<feature type="binding site" evidence="6">
    <location>
        <position position="76"/>
    </location>
    <ligand>
        <name>[4Fe-4S] cluster</name>
        <dbReference type="ChEBI" id="CHEBI:49883"/>
        <note>4Fe-4S-S-AdoMet</note>
    </ligand>
</feature>
<comment type="caution">
    <text evidence="9">The sequence shown here is derived from an EMBL/GenBank/DDBJ whole genome shotgun (WGS) entry which is preliminary data.</text>
</comment>
<dbReference type="GO" id="GO:0009234">
    <property type="term" value="P:menaquinone biosynthetic process"/>
    <property type="evidence" value="ECO:0007669"/>
    <property type="project" value="InterPro"/>
</dbReference>
<feature type="domain" description="Radical SAM core" evidence="8">
    <location>
        <begin position="58"/>
        <end position="291"/>
    </location>
</feature>
<evidence type="ECO:0000256" key="4">
    <source>
        <dbReference type="ARBA" id="ARBA00023004"/>
    </source>
</evidence>
<dbReference type="SFLD" id="SFLDS00029">
    <property type="entry name" value="Radical_SAM"/>
    <property type="match status" value="1"/>
</dbReference>
<dbReference type="OrthoDB" id="9802027at2"/>
<dbReference type="InParanoid" id="A0A146G1F4"/>
<evidence type="ECO:0000256" key="3">
    <source>
        <dbReference type="ARBA" id="ARBA00022723"/>
    </source>
</evidence>
<dbReference type="SFLD" id="SFLDG01389">
    <property type="entry name" value="menaquinone_synthsis_involved"/>
    <property type="match status" value="1"/>
</dbReference>
<dbReference type="InterPro" id="IPR007197">
    <property type="entry name" value="rSAM"/>
</dbReference>
<keyword evidence="1 6" id="KW-0004">4Fe-4S</keyword>
<proteinExistence type="predicted"/>